<proteinExistence type="predicted"/>
<dbReference type="EMBL" id="CP001710">
    <property type="protein sequence ID" value="ADL59169.1"/>
    <property type="molecule type" value="Genomic_DNA"/>
</dbReference>
<dbReference type="STRING" id="79929.MTBMA_c15900"/>
<dbReference type="HOGENOM" id="CLU_076275_0_0_2"/>
<evidence type="ECO:0000313" key="2">
    <source>
        <dbReference type="Proteomes" id="UP000000345"/>
    </source>
</evidence>
<organism evidence="1 2">
    <name type="scientific">Methanothermobacter marburgensis (strain ATCC BAA-927 / DSM 2133 / JCM 14651 / NBRC 100331 / OCM 82 / Marburg)</name>
    <name type="common">Methanobacterium thermoautotrophicum</name>
    <dbReference type="NCBI Taxonomy" id="79929"/>
    <lineage>
        <taxon>Archaea</taxon>
        <taxon>Methanobacteriati</taxon>
        <taxon>Methanobacteriota</taxon>
        <taxon>Methanomada group</taxon>
        <taxon>Methanobacteria</taxon>
        <taxon>Methanobacteriales</taxon>
        <taxon>Methanobacteriaceae</taxon>
        <taxon>Methanothermobacter</taxon>
    </lineage>
</organism>
<dbReference type="Proteomes" id="UP000000345">
    <property type="component" value="Chromosome"/>
</dbReference>
<protein>
    <submittedName>
        <fullName evidence="1">Uncharacterized protein</fullName>
    </submittedName>
</protein>
<reference key="1">
    <citation type="submission" date="2009-08" db="EMBL/GenBank/DDBJ databases">
        <title>The genome sequence of Methanothermobacter marburgensis.</title>
        <authorList>
            <person name="Kaster A."/>
            <person name="Seedorf H."/>
            <person name="Goenrich M."/>
            <person name="Wiezer A."/>
            <person name="Liesegang H."/>
            <person name="Thauer R."/>
            <person name="Gottschalk G."/>
        </authorList>
    </citation>
    <scope>NUCLEOTIDE SEQUENCE</scope>
    <source>
        <strain>Marburg</strain>
    </source>
</reference>
<dbReference type="KEGG" id="mmg:MTBMA_c15900"/>
<reference evidence="1 2" key="2">
    <citation type="journal article" date="2010" name="J. Bacteriol.">
        <title>Complete genome sequence of Methanothermobacter marburgensis, a methanoarchaeon model organism.</title>
        <authorList>
            <person name="Liesegang H."/>
            <person name="Kaster A.K."/>
            <person name="Wiezer A."/>
            <person name="Goenrich M."/>
            <person name="Wollherr A."/>
            <person name="Seedorf H."/>
            <person name="Gottschalk G."/>
            <person name="Thauer R.K."/>
        </authorList>
    </citation>
    <scope>NUCLEOTIDE SEQUENCE [LARGE SCALE GENOMIC DNA]</scope>
    <source>
        <strain evidence="2">ATCC BAA-927 / DSM 2133 / JCM 14651 / NBRC 100331 / OCM 82 / Marburg</strain>
    </source>
</reference>
<dbReference type="AlphaFoldDB" id="D9PY71"/>
<sequence length="187" mass="20469">MNWSGWWKFIGVAGVSTAEAAVLELGVLSAPETLGLSLAVTLAAYIIMEHPEWLPYIKDAAIMTLLTPGGIPLAMAYAWLSKDATYFELLLKKITDPNEVLDNVIKELQNSLDPNSLIGPDGKRGDILGFFRDRYVRFYNSLKRGDIVDVVKYGIELIAGGITVGSWVVSGFKEFVKAVLEKETGGD</sequence>
<accession>D9PY71</accession>
<gene>
    <name evidence="1" type="ordered locus">MTBMA_c15900</name>
</gene>
<keyword evidence="2" id="KW-1185">Reference proteome</keyword>
<dbReference type="PaxDb" id="79929-MTBMA_c15900"/>
<evidence type="ECO:0000313" key="1">
    <source>
        <dbReference type="EMBL" id="ADL59169.1"/>
    </source>
</evidence>
<name>D9PY71_METTM</name>